<proteinExistence type="predicted"/>
<comment type="caution">
    <text evidence="1">The sequence shown here is derived from an EMBL/GenBank/DDBJ whole genome shotgun (WGS) entry which is preliminary data.</text>
</comment>
<dbReference type="Proteomes" id="UP001500037">
    <property type="component" value="Unassembled WGS sequence"/>
</dbReference>
<dbReference type="EMBL" id="BAAALF010000194">
    <property type="protein sequence ID" value="GAA1268811.1"/>
    <property type="molecule type" value="Genomic_DNA"/>
</dbReference>
<organism evidence="1 2">
    <name type="scientific">Kitasatospora nipponensis</name>
    <dbReference type="NCBI Taxonomy" id="258049"/>
    <lineage>
        <taxon>Bacteria</taxon>
        <taxon>Bacillati</taxon>
        <taxon>Actinomycetota</taxon>
        <taxon>Actinomycetes</taxon>
        <taxon>Kitasatosporales</taxon>
        <taxon>Streptomycetaceae</taxon>
        <taxon>Kitasatospora</taxon>
    </lineage>
</organism>
<protein>
    <submittedName>
        <fullName evidence="1">Uncharacterized protein</fullName>
    </submittedName>
</protein>
<evidence type="ECO:0000313" key="1">
    <source>
        <dbReference type="EMBL" id="GAA1268811.1"/>
    </source>
</evidence>
<accession>A0ABP4HM62</accession>
<name>A0ABP4HM62_9ACTN</name>
<dbReference type="RefSeq" id="WP_344445897.1">
    <property type="nucleotide sequence ID" value="NZ_BAAALF010000194.1"/>
</dbReference>
<gene>
    <name evidence="1" type="ORF">GCM10009665_66750</name>
</gene>
<reference evidence="2" key="1">
    <citation type="journal article" date="2019" name="Int. J. Syst. Evol. Microbiol.">
        <title>The Global Catalogue of Microorganisms (GCM) 10K type strain sequencing project: providing services to taxonomists for standard genome sequencing and annotation.</title>
        <authorList>
            <consortium name="The Broad Institute Genomics Platform"/>
            <consortium name="The Broad Institute Genome Sequencing Center for Infectious Disease"/>
            <person name="Wu L."/>
            <person name="Ma J."/>
        </authorList>
    </citation>
    <scope>NUCLEOTIDE SEQUENCE [LARGE SCALE GENOMIC DNA]</scope>
    <source>
        <strain evidence="2">JCM 13004</strain>
    </source>
</reference>
<evidence type="ECO:0000313" key="2">
    <source>
        <dbReference type="Proteomes" id="UP001500037"/>
    </source>
</evidence>
<sequence>MGLSFMDAYTLWHRVPYPPAGSTEELRVIRGDLGEADEHTAVVKGFMRTGRFRPSGADVLAELDSIMTRTDALCAEYSGEALATAREIHAYAAVLAIVYRGFLEAGEAGQGSA</sequence>
<keyword evidence="2" id="KW-1185">Reference proteome</keyword>